<dbReference type="EMBL" id="LVVM01004338">
    <property type="protein sequence ID" value="OJA13161.1"/>
    <property type="molecule type" value="Genomic_DNA"/>
</dbReference>
<dbReference type="Proteomes" id="UP000183567">
    <property type="component" value="Unassembled WGS sequence"/>
</dbReference>
<keyword evidence="2" id="KW-1185">Reference proteome</keyword>
<dbReference type="AlphaFoldDB" id="A0A1J8QHS1"/>
<proteinExistence type="predicted"/>
<sequence length="18" mass="1935">LFAARDKGVSLSTISRTI</sequence>
<evidence type="ECO:0000313" key="2">
    <source>
        <dbReference type="Proteomes" id="UP000183567"/>
    </source>
</evidence>
<organism evidence="1 2">
    <name type="scientific">Rhizopogon vesiculosus</name>
    <dbReference type="NCBI Taxonomy" id="180088"/>
    <lineage>
        <taxon>Eukaryota</taxon>
        <taxon>Fungi</taxon>
        <taxon>Dikarya</taxon>
        <taxon>Basidiomycota</taxon>
        <taxon>Agaricomycotina</taxon>
        <taxon>Agaricomycetes</taxon>
        <taxon>Agaricomycetidae</taxon>
        <taxon>Boletales</taxon>
        <taxon>Suillineae</taxon>
        <taxon>Rhizopogonaceae</taxon>
        <taxon>Rhizopogon</taxon>
    </lineage>
</organism>
<feature type="non-terminal residue" evidence="1">
    <location>
        <position position="1"/>
    </location>
</feature>
<evidence type="ECO:0000313" key="1">
    <source>
        <dbReference type="EMBL" id="OJA13161.1"/>
    </source>
</evidence>
<comment type="caution">
    <text evidence="1">The sequence shown here is derived from an EMBL/GenBank/DDBJ whole genome shotgun (WGS) entry which is preliminary data.</text>
</comment>
<name>A0A1J8QHS1_9AGAM</name>
<accession>A0A1J8QHS1</accession>
<gene>
    <name evidence="1" type="ORF">AZE42_12044</name>
</gene>
<protein>
    <submittedName>
        <fullName evidence="1">Uncharacterized protein</fullName>
    </submittedName>
</protein>
<reference evidence="1 2" key="1">
    <citation type="submission" date="2016-03" db="EMBL/GenBank/DDBJ databases">
        <title>Comparative genomics of the ectomycorrhizal sister species Rhizopogon vinicolor and Rhizopogon vesiculosus (Basidiomycota: Boletales) reveals a divergence of the mating type B locus.</title>
        <authorList>
            <person name="Mujic A.B."/>
            <person name="Kuo A."/>
            <person name="Tritt A."/>
            <person name="Lipzen A."/>
            <person name="Chen C."/>
            <person name="Johnson J."/>
            <person name="Sharma A."/>
            <person name="Barry K."/>
            <person name="Grigoriev I.V."/>
            <person name="Spatafora J.W."/>
        </authorList>
    </citation>
    <scope>NUCLEOTIDE SEQUENCE [LARGE SCALE GENOMIC DNA]</scope>
    <source>
        <strain evidence="1 2">AM-OR11-056</strain>
    </source>
</reference>